<feature type="region of interest" description="Disordered" evidence="1">
    <location>
        <begin position="36"/>
        <end position="68"/>
    </location>
</feature>
<dbReference type="EMBL" id="AP024145">
    <property type="protein sequence ID" value="BCM83374.1"/>
    <property type="molecule type" value="Genomic_DNA"/>
</dbReference>
<evidence type="ECO:0000256" key="1">
    <source>
        <dbReference type="SAM" id="MobiDB-lite"/>
    </source>
</evidence>
<sequence>MVLLNDARLKTVSGSADLDPVDLGWHDLPTSPTLAEKTGQWLSRHDSDTLKAIPPKKRASATRTPRVR</sequence>
<dbReference type="Proteomes" id="UP000663508">
    <property type="component" value="Chromosome"/>
</dbReference>
<feature type="compositionally biased region" description="Basic residues" evidence="1">
    <location>
        <begin position="54"/>
        <end position="68"/>
    </location>
</feature>
<name>A0A8H8WS74_9HYPH</name>
<organism evidence="2 3">
    <name type="scientific">Methylobacterium indicum</name>
    <dbReference type="NCBI Taxonomy" id="1775910"/>
    <lineage>
        <taxon>Bacteria</taxon>
        <taxon>Pseudomonadati</taxon>
        <taxon>Pseudomonadota</taxon>
        <taxon>Alphaproteobacteria</taxon>
        <taxon>Hyphomicrobiales</taxon>
        <taxon>Methylobacteriaceae</taxon>
        <taxon>Methylobacterium</taxon>
    </lineage>
</organism>
<dbReference type="AlphaFoldDB" id="A0A8H8WS74"/>
<accession>A0A8H8WS74</accession>
<proteinExistence type="predicted"/>
<dbReference type="RefSeq" id="WP_207182380.1">
    <property type="nucleotide sequence ID" value="NZ_AP024145.1"/>
</dbReference>
<evidence type="ECO:0000313" key="2">
    <source>
        <dbReference type="EMBL" id="BCM83374.1"/>
    </source>
</evidence>
<gene>
    <name evidence="2" type="ORF">mvi_18350</name>
</gene>
<reference evidence="2" key="1">
    <citation type="submission" date="2020-11" db="EMBL/GenBank/DDBJ databases">
        <title>Complete genome sequence of a novel pathogenic Methylobacterium strain isolated from rice in Vietnam.</title>
        <authorList>
            <person name="Lai K."/>
            <person name="Okazaki S."/>
            <person name="Higashi K."/>
            <person name="Mori H."/>
            <person name="Toyoda A."/>
            <person name="Kurokawa K."/>
        </authorList>
    </citation>
    <scope>NUCLEOTIDE SEQUENCE</scope>
    <source>
        <strain evidence="2">VL1</strain>
    </source>
</reference>
<dbReference type="KEGG" id="mind:mvi_18350"/>
<evidence type="ECO:0000313" key="3">
    <source>
        <dbReference type="Proteomes" id="UP000663508"/>
    </source>
</evidence>
<protein>
    <submittedName>
        <fullName evidence="2">Uncharacterized protein</fullName>
    </submittedName>
</protein>